<keyword evidence="2" id="KW-0597">Phosphoprotein</keyword>
<evidence type="ECO:0000313" key="4">
    <source>
        <dbReference type="EMBL" id="RST30690.1"/>
    </source>
</evidence>
<dbReference type="GO" id="GO:0000160">
    <property type="term" value="P:phosphorelay signal transduction system"/>
    <property type="evidence" value="ECO:0007669"/>
    <property type="project" value="UniProtKB-KW"/>
</dbReference>
<dbReference type="GO" id="GO:0004672">
    <property type="term" value="F:protein kinase activity"/>
    <property type="evidence" value="ECO:0007669"/>
    <property type="project" value="UniProtKB-ARBA"/>
</dbReference>
<keyword evidence="1" id="KW-0902">Two-component regulatory system</keyword>
<protein>
    <submittedName>
        <fullName evidence="4">Hpt domain-containing protein</fullName>
    </submittedName>
</protein>
<gene>
    <name evidence="4" type="ORF">HMF7854_07475</name>
</gene>
<dbReference type="OrthoDB" id="7429195at2"/>
<dbReference type="Gene3D" id="1.20.120.160">
    <property type="entry name" value="HPT domain"/>
    <property type="match status" value="1"/>
</dbReference>
<dbReference type="RefSeq" id="WP_126718524.1">
    <property type="nucleotide sequence ID" value="NZ_RWJF01000001.1"/>
</dbReference>
<proteinExistence type="predicted"/>
<dbReference type="InterPro" id="IPR008207">
    <property type="entry name" value="Sig_transdc_His_kin_Hpt_dom"/>
</dbReference>
<keyword evidence="5" id="KW-1185">Reference proteome</keyword>
<feature type="domain" description="HPt" evidence="3">
    <location>
        <begin position="1"/>
        <end position="90"/>
    </location>
</feature>
<comment type="caution">
    <text evidence="4">The sequence shown here is derived from an EMBL/GenBank/DDBJ whole genome shotgun (WGS) entry which is preliminary data.</text>
</comment>
<evidence type="ECO:0000256" key="1">
    <source>
        <dbReference type="ARBA" id="ARBA00023012"/>
    </source>
</evidence>
<dbReference type="AlphaFoldDB" id="A0A3R9X7N6"/>
<dbReference type="PROSITE" id="PS50894">
    <property type="entry name" value="HPT"/>
    <property type="match status" value="1"/>
</dbReference>
<organism evidence="4 5">
    <name type="scientific">Sphingomonas ginkgonis</name>
    <dbReference type="NCBI Taxonomy" id="2315330"/>
    <lineage>
        <taxon>Bacteria</taxon>
        <taxon>Pseudomonadati</taxon>
        <taxon>Pseudomonadota</taxon>
        <taxon>Alphaproteobacteria</taxon>
        <taxon>Sphingomonadales</taxon>
        <taxon>Sphingomonadaceae</taxon>
        <taxon>Sphingomonas</taxon>
    </lineage>
</organism>
<sequence length="90" mass="9823">MTFDDFRRRYREKCAGELEPLRAALADGDEQRLRDIGHRFAGNGGTFGYPVLSDLGAALEQAVEERADQAAIAAAARALMSELEATARHS</sequence>
<dbReference type="Proteomes" id="UP000274661">
    <property type="component" value="Unassembled WGS sequence"/>
</dbReference>
<feature type="modified residue" description="Phosphohistidine" evidence="2">
    <location>
        <position position="38"/>
    </location>
</feature>
<dbReference type="SUPFAM" id="SSF47226">
    <property type="entry name" value="Histidine-containing phosphotransfer domain, HPT domain"/>
    <property type="match status" value="1"/>
</dbReference>
<name>A0A3R9X7N6_9SPHN</name>
<accession>A0A3R9X7N6</accession>
<dbReference type="Pfam" id="PF01627">
    <property type="entry name" value="Hpt"/>
    <property type="match status" value="1"/>
</dbReference>
<reference evidence="4 5" key="1">
    <citation type="submission" date="2018-12" db="EMBL/GenBank/DDBJ databases">
        <title>Sphingomonas sp. HMF7854 Genome sequencing and assembly.</title>
        <authorList>
            <person name="Cha I."/>
            <person name="Kang H."/>
            <person name="Kim H."/>
            <person name="Kang J."/>
            <person name="Joh K."/>
        </authorList>
    </citation>
    <scope>NUCLEOTIDE SEQUENCE [LARGE SCALE GENOMIC DNA]</scope>
    <source>
        <strain evidence="4 5">HMF7854</strain>
    </source>
</reference>
<dbReference type="InterPro" id="IPR036641">
    <property type="entry name" value="HPT_dom_sf"/>
</dbReference>
<evidence type="ECO:0000259" key="3">
    <source>
        <dbReference type="PROSITE" id="PS50894"/>
    </source>
</evidence>
<evidence type="ECO:0000313" key="5">
    <source>
        <dbReference type="Proteomes" id="UP000274661"/>
    </source>
</evidence>
<evidence type="ECO:0000256" key="2">
    <source>
        <dbReference type="PROSITE-ProRule" id="PRU00110"/>
    </source>
</evidence>
<dbReference type="EMBL" id="RWJF01000001">
    <property type="protein sequence ID" value="RST30690.1"/>
    <property type="molecule type" value="Genomic_DNA"/>
</dbReference>